<gene>
    <name evidence="2" type="ORF">Ahy_B08g089758</name>
</gene>
<dbReference type="Proteomes" id="UP000289738">
    <property type="component" value="Chromosome B08"/>
</dbReference>
<dbReference type="InterPro" id="IPR012337">
    <property type="entry name" value="RNaseH-like_sf"/>
</dbReference>
<sequence>MMWALWKAKNTEVHNNSQPDPLRTIINAKLLETEFRKSLDILIQSSSEMQRRSRFPVKWRPPPTNWIQLNVDTAFSSESNRGAIAVTILDNLGRLIRGSAIKIQEGLVTIAKALAIRKTVILTDNLSMERAIIESDSLILIQIIKSWEDWWEIRPILQDIRGIMAKHQRFGFTWTPRKENSRAHLIAKLKAEEALPVAHPIFQVKQLDSKIHSSLSKSAPKTSLGRVDEKERGVMAATYPVNSRSWYQNSSCTLLRMPPLPVASVSVVGEGPTTPPSVAPIILGWCS</sequence>
<evidence type="ECO:0000313" key="3">
    <source>
        <dbReference type="Proteomes" id="UP000289738"/>
    </source>
</evidence>
<dbReference type="GO" id="GO:0004523">
    <property type="term" value="F:RNA-DNA hybrid ribonuclease activity"/>
    <property type="evidence" value="ECO:0007669"/>
    <property type="project" value="InterPro"/>
</dbReference>
<dbReference type="SUPFAM" id="SSF53098">
    <property type="entry name" value="Ribonuclease H-like"/>
    <property type="match status" value="1"/>
</dbReference>
<dbReference type="EMBL" id="SDMP01000018">
    <property type="protein sequence ID" value="RYQ94818.1"/>
    <property type="molecule type" value="Genomic_DNA"/>
</dbReference>
<organism evidence="2 3">
    <name type="scientific">Arachis hypogaea</name>
    <name type="common">Peanut</name>
    <dbReference type="NCBI Taxonomy" id="3818"/>
    <lineage>
        <taxon>Eukaryota</taxon>
        <taxon>Viridiplantae</taxon>
        <taxon>Streptophyta</taxon>
        <taxon>Embryophyta</taxon>
        <taxon>Tracheophyta</taxon>
        <taxon>Spermatophyta</taxon>
        <taxon>Magnoliopsida</taxon>
        <taxon>eudicotyledons</taxon>
        <taxon>Gunneridae</taxon>
        <taxon>Pentapetalae</taxon>
        <taxon>rosids</taxon>
        <taxon>fabids</taxon>
        <taxon>Fabales</taxon>
        <taxon>Fabaceae</taxon>
        <taxon>Papilionoideae</taxon>
        <taxon>50 kb inversion clade</taxon>
        <taxon>dalbergioids sensu lato</taxon>
        <taxon>Dalbergieae</taxon>
        <taxon>Pterocarpus clade</taxon>
        <taxon>Arachis</taxon>
    </lineage>
</organism>
<dbReference type="InterPro" id="IPR036397">
    <property type="entry name" value="RNaseH_sf"/>
</dbReference>
<dbReference type="AlphaFoldDB" id="A0A444XYS2"/>
<dbReference type="InterPro" id="IPR053151">
    <property type="entry name" value="RNase_H-like"/>
</dbReference>
<name>A0A444XYS2_ARAHY</name>
<comment type="caution">
    <text evidence="2">The sequence shown here is derived from an EMBL/GenBank/DDBJ whole genome shotgun (WGS) entry which is preliminary data.</text>
</comment>
<protein>
    <recommendedName>
        <fullName evidence="1">RNase H type-1 domain-containing protein</fullName>
    </recommendedName>
</protein>
<dbReference type="CDD" id="cd06222">
    <property type="entry name" value="RNase_H_like"/>
    <property type="match status" value="1"/>
</dbReference>
<accession>A0A444XYS2</accession>
<reference evidence="2 3" key="1">
    <citation type="submission" date="2019-01" db="EMBL/GenBank/DDBJ databases">
        <title>Sequencing of cultivated peanut Arachis hypogaea provides insights into genome evolution and oil improvement.</title>
        <authorList>
            <person name="Chen X."/>
        </authorList>
    </citation>
    <scope>NUCLEOTIDE SEQUENCE [LARGE SCALE GENOMIC DNA]</scope>
    <source>
        <strain evidence="3">cv. Fuhuasheng</strain>
        <tissue evidence="2">Leaves</tissue>
    </source>
</reference>
<dbReference type="InterPro" id="IPR044730">
    <property type="entry name" value="RNase_H-like_dom_plant"/>
</dbReference>
<dbReference type="PANTHER" id="PTHR47723">
    <property type="entry name" value="OS05G0353850 PROTEIN"/>
    <property type="match status" value="1"/>
</dbReference>
<proteinExistence type="predicted"/>
<dbReference type="InterPro" id="IPR002156">
    <property type="entry name" value="RNaseH_domain"/>
</dbReference>
<feature type="domain" description="RNase H type-1" evidence="1">
    <location>
        <begin position="70"/>
        <end position="188"/>
    </location>
</feature>
<evidence type="ECO:0000259" key="1">
    <source>
        <dbReference type="Pfam" id="PF13456"/>
    </source>
</evidence>
<keyword evidence="3" id="KW-1185">Reference proteome</keyword>
<dbReference type="GO" id="GO:0003676">
    <property type="term" value="F:nucleic acid binding"/>
    <property type="evidence" value="ECO:0007669"/>
    <property type="project" value="InterPro"/>
</dbReference>
<dbReference type="Gene3D" id="3.30.420.10">
    <property type="entry name" value="Ribonuclease H-like superfamily/Ribonuclease H"/>
    <property type="match status" value="1"/>
</dbReference>
<dbReference type="Pfam" id="PF13456">
    <property type="entry name" value="RVT_3"/>
    <property type="match status" value="1"/>
</dbReference>
<dbReference type="PANTHER" id="PTHR47723:SF24">
    <property type="entry name" value="RNASE H TYPE-1 DOMAIN-CONTAINING PROTEIN"/>
    <property type="match status" value="1"/>
</dbReference>
<dbReference type="STRING" id="3818.A0A444XYS2"/>
<evidence type="ECO:0000313" key="2">
    <source>
        <dbReference type="EMBL" id="RYQ94818.1"/>
    </source>
</evidence>